<organism evidence="2 3">
    <name type="scientific">Thermoanaerobacter kivui</name>
    <name type="common">Acetogenium kivui</name>
    <dbReference type="NCBI Taxonomy" id="2325"/>
    <lineage>
        <taxon>Bacteria</taxon>
        <taxon>Bacillati</taxon>
        <taxon>Bacillota</taxon>
        <taxon>Clostridia</taxon>
        <taxon>Thermoanaerobacterales</taxon>
        <taxon>Thermoanaerobacteraceae</taxon>
        <taxon>Thermoanaerobacter</taxon>
    </lineage>
</organism>
<dbReference type="RefSeq" id="WP_049685235.1">
    <property type="nucleotide sequence ID" value="NZ_CP009170.1"/>
</dbReference>
<feature type="domain" description="Ribosomal protein eL8/eL30/eS12/Gadd45" evidence="1">
    <location>
        <begin position="7"/>
        <end position="95"/>
    </location>
</feature>
<dbReference type="Gene3D" id="3.30.1330.30">
    <property type="match status" value="1"/>
</dbReference>
<evidence type="ECO:0000313" key="3">
    <source>
        <dbReference type="Proteomes" id="UP000029669"/>
    </source>
</evidence>
<accession>A0A097ARQ3</accession>
<dbReference type="InterPro" id="IPR004038">
    <property type="entry name" value="Ribosomal_eL8/eL30/eS12/Gad45"/>
</dbReference>
<reference evidence="3" key="1">
    <citation type="journal article" date="2015" name="Genome Announc.">
        <title>Whole-Genome Sequences of 80 Environmental and Clinical Isolates of Burkholderia pseudomallei.</title>
        <authorList>
            <person name="Johnson S.L."/>
            <person name="Baker A.L."/>
            <person name="Chain P.S."/>
            <person name="Currie B.J."/>
            <person name="Daligault H.E."/>
            <person name="Davenport K.W."/>
            <person name="Davis C.B."/>
            <person name="Inglis T.J."/>
            <person name="Kaestli M."/>
            <person name="Koren S."/>
            <person name="Mayo M."/>
            <person name="Merritt A.J."/>
            <person name="Price E.P."/>
            <person name="Sarovich D.S."/>
            <person name="Warner J."/>
            <person name="Rosovitz M.J."/>
        </authorList>
    </citation>
    <scope>NUCLEOTIDE SEQUENCE [LARGE SCALE GENOMIC DNA]</scope>
    <source>
        <strain evidence="3">DSM 2030</strain>
    </source>
</reference>
<dbReference type="KEGG" id="tki:TKV_c13110"/>
<dbReference type="NCBIfam" id="NF004078">
    <property type="entry name" value="PRK05583.1"/>
    <property type="match status" value="1"/>
</dbReference>
<keyword evidence="2" id="KW-0689">Ribosomal protein</keyword>
<proteinExistence type="predicted"/>
<dbReference type="Pfam" id="PF01248">
    <property type="entry name" value="Ribosomal_L7Ae"/>
    <property type="match status" value="1"/>
</dbReference>
<keyword evidence="3" id="KW-1185">Reference proteome</keyword>
<sequence length="107" mass="12022">MKNDRFHSILGISKKAGKLVSGTYSVDKYLKLKKVFLVILARDVSKNTYKKFSRMCEFRNIPYIVHSTKELLARAIGREQVGVIGITDEGLAKVLLDAAKEENYGGE</sequence>
<dbReference type="STRING" id="2325.TKV_c13110"/>
<dbReference type="Proteomes" id="UP000029669">
    <property type="component" value="Chromosome"/>
</dbReference>
<dbReference type="SUPFAM" id="SSF55315">
    <property type="entry name" value="L30e-like"/>
    <property type="match status" value="1"/>
</dbReference>
<dbReference type="eggNOG" id="COG1358">
    <property type="taxonomic scope" value="Bacteria"/>
</dbReference>
<evidence type="ECO:0000313" key="2">
    <source>
        <dbReference type="EMBL" id="AIS52482.1"/>
    </source>
</evidence>
<name>A0A097ARQ3_THEKI</name>
<gene>
    <name evidence="2" type="ORF">TKV_c13110</name>
</gene>
<dbReference type="InterPro" id="IPR029064">
    <property type="entry name" value="Ribosomal_eL30-like_sf"/>
</dbReference>
<evidence type="ECO:0000259" key="1">
    <source>
        <dbReference type="Pfam" id="PF01248"/>
    </source>
</evidence>
<dbReference type="OrthoDB" id="9794863at2"/>
<keyword evidence="2" id="KW-0687">Ribonucleoprotein</keyword>
<protein>
    <submittedName>
        <fullName evidence="2">Ribosomal protein L7Ae/L30e/S12e/gadd45</fullName>
    </submittedName>
</protein>
<dbReference type="HOGENOM" id="CLU_157804_0_0_9"/>
<dbReference type="GO" id="GO:0005840">
    <property type="term" value="C:ribosome"/>
    <property type="evidence" value="ECO:0007669"/>
    <property type="project" value="UniProtKB-KW"/>
</dbReference>
<dbReference type="AlphaFoldDB" id="A0A097ARQ3"/>
<dbReference type="EMBL" id="CP009170">
    <property type="protein sequence ID" value="AIS52482.1"/>
    <property type="molecule type" value="Genomic_DNA"/>
</dbReference>